<protein>
    <submittedName>
        <fullName evidence="1">Uncharacterized protein</fullName>
    </submittedName>
</protein>
<organism evidence="1 2">
    <name type="scientific">Eretmocerus hayati</name>
    <dbReference type="NCBI Taxonomy" id="131215"/>
    <lineage>
        <taxon>Eukaryota</taxon>
        <taxon>Metazoa</taxon>
        <taxon>Ecdysozoa</taxon>
        <taxon>Arthropoda</taxon>
        <taxon>Hexapoda</taxon>
        <taxon>Insecta</taxon>
        <taxon>Pterygota</taxon>
        <taxon>Neoptera</taxon>
        <taxon>Endopterygota</taxon>
        <taxon>Hymenoptera</taxon>
        <taxon>Apocrita</taxon>
        <taxon>Proctotrupomorpha</taxon>
        <taxon>Chalcidoidea</taxon>
        <taxon>Aphelinidae</taxon>
        <taxon>Aphelininae</taxon>
        <taxon>Eretmocerus</taxon>
    </lineage>
</organism>
<keyword evidence="2" id="KW-1185">Reference proteome</keyword>
<proteinExistence type="predicted"/>
<evidence type="ECO:0000313" key="2">
    <source>
        <dbReference type="Proteomes" id="UP001239111"/>
    </source>
</evidence>
<reference evidence="1" key="1">
    <citation type="submission" date="2023-04" db="EMBL/GenBank/DDBJ databases">
        <title>A chromosome-level genome assembly of the parasitoid wasp Eretmocerus hayati.</title>
        <authorList>
            <person name="Zhong Y."/>
            <person name="Liu S."/>
            <person name="Liu Y."/>
        </authorList>
    </citation>
    <scope>NUCLEOTIDE SEQUENCE</scope>
    <source>
        <strain evidence="1">ZJU_SS_LIU_2023</strain>
    </source>
</reference>
<evidence type="ECO:0000313" key="1">
    <source>
        <dbReference type="EMBL" id="KAJ8664449.1"/>
    </source>
</evidence>
<gene>
    <name evidence="1" type="ORF">QAD02_006111</name>
</gene>
<accession>A0ACC2N033</accession>
<dbReference type="Proteomes" id="UP001239111">
    <property type="component" value="Chromosome 4"/>
</dbReference>
<dbReference type="EMBL" id="CM056744">
    <property type="protein sequence ID" value="KAJ8664449.1"/>
    <property type="molecule type" value="Genomic_DNA"/>
</dbReference>
<name>A0ACC2N033_9HYME</name>
<comment type="caution">
    <text evidence="1">The sequence shown here is derived from an EMBL/GenBank/DDBJ whole genome shotgun (WGS) entry which is preliminary data.</text>
</comment>
<sequence length="409" mass="45586">MTLRPLIVRWLFRSSIFARLFHTSNHLFTFLILLLLLLLVVIPLQILILQAVSNNLDARSAFSGPCLSKNSEDRPECPDSRIGFYLFSRAPDSNITCNRVEVSIWDSNLVNLEGFNPSRPTKIIIHGYNSDMNLSSLIQLREEYLSENSTIEVNVISMDWSILASGPCYPQAVAHVPHVGNCLAHFVQLLRSEGSEDIHIIGFSLGAHVPAFAANHLRILGYVLPRITGLDPAMPLFITVDKDKKLDKSDADFVDVFHTNGLVQGKVERSGHIDIYMNGGLDQPGCWSLGCNHERAVWYFAESVNSEIGFWGWHCEGPMDYVLGLCPSGSPFVLVGEHADRGSSGSFVVRTMSDSPFAMEQIQVREEDFEEVGSIASDGMSWLVMESDTFLKFVLLLILKRLTLPEGIT</sequence>